<protein>
    <submittedName>
        <fullName evidence="1">Uncharacterized protein</fullName>
    </submittedName>
</protein>
<organism evidence="1 2">
    <name type="scientific">Culter alburnus</name>
    <name type="common">Topmouth culter</name>
    <dbReference type="NCBI Taxonomy" id="194366"/>
    <lineage>
        <taxon>Eukaryota</taxon>
        <taxon>Metazoa</taxon>
        <taxon>Chordata</taxon>
        <taxon>Craniata</taxon>
        <taxon>Vertebrata</taxon>
        <taxon>Euteleostomi</taxon>
        <taxon>Actinopterygii</taxon>
        <taxon>Neopterygii</taxon>
        <taxon>Teleostei</taxon>
        <taxon>Ostariophysi</taxon>
        <taxon>Cypriniformes</taxon>
        <taxon>Xenocyprididae</taxon>
        <taxon>Xenocypridinae</taxon>
        <taxon>Culter</taxon>
    </lineage>
</organism>
<dbReference type="Proteomes" id="UP001479290">
    <property type="component" value="Unassembled WGS sequence"/>
</dbReference>
<evidence type="ECO:0000313" key="2">
    <source>
        <dbReference type="Proteomes" id="UP001479290"/>
    </source>
</evidence>
<dbReference type="AlphaFoldDB" id="A0AAW2B8E2"/>
<reference evidence="1 2" key="1">
    <citation type="submission" date="2024-05" db="EMBL/GenBank/DDBJ databases">
        <title>A high-quality chromosomal-level genome assembly of Topmouth culter (Culter alburnus).</title>
        <authorList>
            <person name="Zhao H."/>
        </authorList>
    </citation>
    <scope>NUCLEOTIDE SEQUENCE [LARGE SCALE GENOMIC DNA]</scope>
    <source>
        <strain evidence="1">CATC2023</strain>
        <tissue evidence="1">Muscle</tissue>
    </source>
</reference>
<evidence type="ECO:0000313" key="1">
    <source>
        <dbReference type="EMBL" id="KAK9981693.1"/>
    </source>
</evidence>
<name>A0AAW2B8E2_CULAL</name>
<comment type="caution">
    <text evidence="1">The sequence shown here is derived from an EMBL/GenBank/DDBJ whole genome shotgun (WGS) entry which is preliminary data.</text>
</comment>
<feature type="non-terminal residue" evidence="1">
    <location>
        <position position="85"/>
    </location>
</feature>
<accession>A0AAW2B8E2</accession>
<dbReference type="EMBL" id="JAWDJR010000001">
    <property type="protein sequence ID" value="KAK9981693.1"/>
    <property type="molecule type" value="Genomic_DNA"/>
</dbReference>
<gene>
    <name evidence="1" type="ORF">ABG768_001217</name>
</gene>
<sequence>MHCKLRIDSYKLSGDFGERCSCTWDGTSFWQCMVCEAKDRTLESSRSVWESLRHERRAFLDSRIPILPGAEKEQGDRALREREEL</sequence>
<keyword evidence="2" id="KW-1185">Reference proteome</keyword>
<proteinExistence type="predicted"/>